<evidence type="ECO:0000256" key="1">
    <source>
        <dbReference type="ARBA" id="ARBA00011073"/>
    </source>
</evidence>
<dbReference type="InterPro" id="IPR036852">
    <property type="entry name" value="Peptidase_S8/S53_dom_sf"/>
</dbReference>
<dbReference type="RefSeq" id="WP_269445434.1">
    <property type="nucleotide sequence ID" value="NZ_CP097463.1"/>
</dbReference>
<dbReference type="InterPro" id="IPR050131">
    <property type="entry name" value="Peptidase_S8_subtilisin-like"/>
</dbReference>
<name>A0ABY7K311_9ACTN</name>
<keyword evidence="3 5" id="KW-0378">Hydrolase</keyword>
<feature type="region of interest" description="Disordered" evidence="6">
    <location>
        <begin position="82"/>
        <end position="106"/>
    </location>
</feature>
<organism evidence="8 9">
    <name type="scientific">Jatrophihabitans cynanchi</name>
    <dbReference type="NCBI Taxonomy" id="2944128"/>
    <lineage>
        <taxon>Bacteria</taxon>
        <taxon>Bacillati</taxon>
        <taxon>Actinomycetota</taxon>
        <taxon>Actinomycetes</taxon>
        <taxon>Jatrophihabitantales</taxon>
        <taxon>Jatrophihabitantaceae</taxon>
        <taxon>Jatrophihabitans</taxon>
    </lineage>
</organism>
<evidence type="ECO:0000256" key="4">
    <source>
        <dbReference type="ARBA" id="ARBA00022825"/>
    </source>
</evidence>
<keyword evidence="4 5" id="KW-0720">Serine protease</keyword>
<evidence type="ECO:0000256" key="6">
    <source>
        <dbReference type="SAM" id="MobiDB-lite"/>
    </source>
</evidence>
<dbReference type="Pfam" id="PF00082">
    <property type="entry name" value="Peptidase_S8"/>
    <property type="match status" value="1"/>
</dbReference>
<feature type="compositionally biased region" description="Basic and acidic residues" evidence="6">
    <location>
        <begin position="1"/>
        <end position="16"/>
    </location>
</feature>
<dbReference type="EMBL" id="CP097463">
    <property type="protein sequence ID" value="WAX58893.1"/>
    <property type="molecule type" value="Genomic_DNA"/>
</dbReference>
<dbReference type="InterPro" id="IPR000209">
    <property type="entry name" value="Peptidase_S8/S53_dom"/>
</dbReference>
<evidence type="ECO:0000313" key="8">
    <source>
        <dbReference type="EMBL" id="WAX58893.1"/>
    </source>
</evidence>
<dbReference type="PANTHER" id="PTHR43806:SF11">
    <property type="entry name" value="CEREVISIN-RELATED"/>
    <property type="match status" value="1"/>
</dbReference>
<dbReference type="Gene3D" id="3.40.50.200">
    <property type="entry name" value="Peptidase S8/S53 domain"/>
    <property type="match status" value="1"/>
</dbReference>
<feature type="domain" description="Peptidase S8/S53" evidence="7">
    <location>
        <begin position="208"/>
        <end position="490"/>
    </location>
</feature>
<reference evidence="8" key="1">
    <citation type="submission" date="2022-05" db="EMBL/GenBank/DDBJ databases">
        <title>Jatrophihabitans sp. SB3-54 whole genome sequence.</title>
        <authorList>
            <person name="Suh M.K."/>
            <person name="Eom M.K."/>
            <person name="Kim J.S."/>
            <person name="Kim H.S."/>
            <person name="Do H.E."/>
            <person name="Shin Y.K."/>
            <person name="Lee J.-S."/>
        </authorList>
    </citation>
    <scope>NUCLEOTIDE SEQUENCE</scope>
    <source>
        <strain evidence="8">SB3-54</strain>
    </source>
</reference>
<feature type="active site" description="Charge relay system" evidence="5">
    <location>
        <position position="475"/>
    </location>
</feature>
<accession>A0ABY7K311</accession>
<keyword evidence="2 5" id="KW-0645">Protease</keyword>
<dbReference type="InterPro" id="IPR015500">
    <property type="entry name" value="Peptidase_S8_subtilisin-rel"/>
</dbReference>
<feature type="active site" description="Charge relay system" evidence="5">
    <location>
        <position position="273"/>
    </location>
</feature>
<evidence type="ECO:0000259" key="7">
    <source>
        <dbReference type="Pfam" id="PF00082"/>
    </source>
</evidence>
<proteinExistence type="inferred from homology"/>
<sequence length="519" mass="54568">MTDPDERRNPPFERDPSLQVPPALLGRYNARVLDPSTAVQVPGQPQAMPTVYLADRLLVHGVADTAARDALTEAAAQHGLALQPPLLHEERSRQRAELARRAGVDGPSVHDSIAVNLVPTGTGPVEAPDAWRVLQTYRGNVGRAGAAGRQVALDHLISATRHTQGSPFPPRASAAPMPMDSYGTPGFGGRGPVQWMGARPHRSAEFSGRRPVVAVLDTGVGKHPWFDAVPGLITRDPHCGGAAIGFQDAATDPEATGVITDPLEGVLDSDSGHGTFIAGLIHQMCPDANILSARVMPSDGAVPEHVLLDALNLLALRQQLAQQEGREDEIIDILSLSLGYYHEQPEDVTFDPLLLHPLRALAQTGVIIVAAAGNDATTRPMFPAAFTTFPGALGQDRAPIVSVGARNPDGTIALFSNGGDWVTCFRPGAGLVSTFPVTFDGSGQPPFRVEAADGTRAAYDPDNFSCGFGTWSGTSFAAPILAGEIAAAMAGTSCLPVDAAAMIKRSWDAAGLTLNLEPR</sequence>
<dbReference type="CDD" id="cd00306">
    <property type="entry name" value="Peptidases_S8_S53"/>
    <property type="match status" value="1"/>
</dbReference>
<evidence type="ECO:0000313" key="9">
    <source>
        <dbReference type="Proteomes" id="UP001164693"/>
    </source>
</evidence>
<dbReference type="SUPFAM" id="SSF52743">
    <property type="entry name" value="Subtilisin-like"/>
    <property type="match status" value="1"/>
</dbReference>
<evidence type="ECO:0000256" key="2">
    <source>
        <dbReference type="ARBA" id="ARBA00022670"/>
    </source>
</evidence>
<dbReference type="Proteomes" id="UP001164693">
    <property type="component" value="Chromosome"/>
</dbReference>
<evidence type="ECO:0000256" key="3">
    <source>
        <dbReference type="ARBA" id="ARBA00022801"/>
    </source>
</evidence>
<comment type="similarity">
    <text evidence="1 5">Belongs to the peptidase S8 family.</text>
</comment>
<dbReference type="PANTHER" id="PTHR43806">
    <property type="entry name" value="PEPTIDASE S8"/>
    <property type="match status" value="1"/>
</dbReference>
<feature type="compositionally biased region" description="Basic and acidic residues" evidence="6">
    <location>
        <begin position="87"/>
        <end position="103"/>
    </location>
</feature>
<protein>
    <submittedName>
        <fullName evidence="8">S8/S53 family peptidase</fullName>
    </submittedName>
</protein>
<dbReference type="PRINTS" id="PR00723">
    <property type="entry name" value="SUBTILISIN"/>
</dbReference>
<gene>
    <name evidence="8" type="ORF">M6B22_09050</name>
</gene>
<keyword evidence="9" id="KW-1185">Reference proteome</keyword>
<feature type="active site" description="Charge relay system" evidence="5">
    <location>
        <position position="217"/>
    </location>
</feature>
<evidence type="ECO:0000256" key="5">
    <source>
        <dbReference type="PROSITE-ProRule" id="PRU01240"/>
    </source>
</evidence>
<feature type="region of interest" description="Disordered" evidence="6">
    <location>
        <begin position="1"/>
        <end position="21"/>
    </location>
</feature>
<dbReference type="PROSITE" id="PS51892">
    <property type="entry name" value="SUBTILASE"/>
    <property type="match status" value="1"/>
</dbReference>